<accession>A0AA40CPW6</accession>
<dbReference type="Proteomes" id="UP001174936">
    <property type="component" value="Unassembled WGS sequence"/>
</dbReference>
<dbReference type="AlphaFoldDB" id="A0AA40CPW6"/>
<keyword evidence="2" id="KW-1185">Reference proteome</keyword>
<organism evidence="1 2">
    <name type="scientific">Cercophora newfieldiana</name>
    <dbReference type="NCBI Taxonomy" id="92897"/>
    <lineage>
        <taxon>Eukaryota</taxon>
        <taxon>Fungi</taxon>
        <taxon>Dikarya</taxon>
        <taxon>Ascomycota</taxon>
        <taxon>Pezizomycotina</taxon>
        <taxon>Sordariomycetes</taxon>
        <taxon>Sordariomycetidae</taxon>
        <taxon>Sordariales</taxon>
        <taxon>Lasiosphaeriaceae</taxon>
        <taxon>Cercophora</taxon>
    </lineage>
</organism>
<evidence type="ECO:0000313" key="1">
    <source>
        <dbReference type="EMBL" id="KAK0646730.1"/>
    </source>
</evidence>
<reference evidence="1" key="1">
    <citation type="submission" date="2023-06" db="EMBL/GenBank/DDBJ databases">
        <title>Genome-scale phylogeny and comparative genomics of the fungal order Sordariales.</title>
        <authorList>
            <consortium name="Lawrence Berkeley National Laboratory"/>
            <person name="Hensen N."/>
            <person name="Bonometti L."/>
            <person name="Westerberg I."/>
            <person name="Brannstrom I.O."/>
            <person name="Guillou S."/>
            <person name="Cros-Aarteil S."/>
            <person name="Calhoun S."/>
            <person name="Haridas S."/>
            <person name="Kuo A."/>
            <person name="Mondo S."/>
            <person name="Pangilinan J."/>
            <person name="Riley R."/>
            <person name="Labutti K."/>
            <person name="Andreopoulos B."/>
            <person name="Lipzen A."/>
            <person name="Chen C."/>
            <person name="Yanf M."/>
            <person name="Daum C."/>
            <person name="Ng V."/>
            <person name="Clum A."/>
            <person name="Steindorff A."/>
            <person name="Ohm R."/>
            <person name="Martin F."/>
            <person name="Silar P."/>
            <person name="Natvig D."/>
            <person name="Lalanne C."/>
            <person name="Gautier V."/>
            <person name="Ament-Velasquez S.L."/>
            <person name="Kruys A."/>
            <person name="Hutchinson M.I."/>
            <person name="Powell A.J."/>
            <person name="Barry K."/>
            <person name="Miller A.N."/>
            <person name="Grigoriev I.V."/>
            <person name="Debuchy R."/>
            <person name="Gladieux P."/>
            <person name="Thoren M.H."/>
            <person name="Johannesson H."/>
        </authorList>
    </citation>
    <scope>NUCLEOTIDE SEQUENCE</scope>
    <source>
        <strain evidence="1">SMH2532-1</strain>
    </source>
</reference>
<proteinExistence type="predicted"/>
<comment type="caution">
    <text evidence="1">The sequence shown here is derived from an EMBL/GenBank/DDBJ whole genome shotgun (WGS) entry which is preliminary data.</text>
</comment>
<gene>
    <name evidence="1" type="ORF">B0T16DRAFT_414172</name>
</gene>
<evidence type="ECO:0000313" key="2">
    <source>
        <dbReference type="Proteomes" id="UP001174936"/>
    </source>
</evidence>
<name>A0AA40CPW6_9PEZI</name>
<dbReference type="EMBL" id="JAULSV010000004">
    <property type="protein sequence ID" value="KAK0646730.1"/>
    <property type="molecule type" value="Genomic_DNA"/>
</dbReference>
<dbReference type="PANTHER" id="PTHR10622:SF12">
    <property type="entry name" value="HET DOMAIN-CONTAINING PROTEIN"/>
    <property type="match status" value="1"/>
</dbReference>
<sequence>MSWASKRETTRIEDMAYCLLGIFDVNLSLIYGERRKAFSRLQEAVLQATGDLSILAWMDERPDCPEFTGFLAESPRQFARCSGIKTTASDPPQELKVTALEIDLQAGLMQLRKDGVGHQVVLDIASTSEENSLGIYMRKMGGSRFVRWKPSTLARFRPPPTKLTSIRKAVRWDARDLFDTTDSVIYDGTRDSVRKKTLFSRSPDMDGPGAARLVQDSRHTVLRMTLRCQPHIKVELHQSSPESHWDPYEQAFSCARGTGRCWSAWFNSIQIQIPGEGLKRFAFFISCFFWSSEEPVIVFAPFHETYGQHGEYQLQFALARIMFENWGEADRTISSAFRGHMLTLEEQMVFDVERRNELVVSFEKTREMVPSLCANPVLTICLNAEMRTKRR</sequence>
<protein>
    <submittedName>
        <fullName evidence="1">Uncharacterized protein</fullName>
    </submittedName>
</protein>
<dbReference type="PANTHER" id="PTHR10622">
    <property type="entry name" value="HET DOMAIN-CONTAINING PROTEIN"/>
    <property type="match status" value="1"/>
</dbReference>